<evidence type="ECO:0000313" key="1">
    <source>
        <dbReference type="EMBL" id="MCS0639743.1"/>
    </source>
</evidence>
<gene>
    <name evidence="1" type="ORF">NX801_29715</name>
</gene>
<dbReference type="EMBL" id="JANUGQ010000043">
    <property type="protein sequence ID" value="MCS0639743.1"/>
    <property type="molecule type" value="Genomic_DNA"/>
</dbReference>
<name>A0ABT2CQN4_9ACTN</name>
<accession>A0ABT2CQN4</accession>
<dbReference type="InterPro" id="IPR033457">
    <property type="entry name" value="DUF5133"/>
</dbReference>
<proteinExistence type="predicted"/>
<dbReference type="Proteomes" id="UP001431313">
    <property type="component" value="Unassembled WGS sequence"/>
</dbReference>
<comment type="caution">
    <text evidence="1">The sequence shown here is derived from an EMBL/GenBank/DDBJ whole genome shotgun (WGS) entry which is preliminary data.</text>
</comment>
<dbReference type="RefSeq" id="WP_258791079.1">
    <property type="nucleotide sequence ID" value="NZ_JANUGQ010000043.1"/>
</dbReference>
<protein>
    <submittedName>
        <fullName evidence="1">DUF5133 domain-containing protein</fullName>
    </submittedName>
</protein>
<evidence type="ECO:0000313" key="2">
    <source>
        <dbReference type="Proteomes" id="UP001431313"/>
    </source>
</evidence>
<keyword evidence="2" id="KW-1185">Reference proteome</keyword>
<dbReference type="Pfam" id="PF17196">
    <property type="entry name" value="DUF5133"/>
    <property type="match status" value="1"/>
</dbReference>
<sequence length="89" mass="9290">MAHPTVLRKLIARYEELSAKAPVGAVSAPTATAASGGPKALSPELARQLDDTAYTLCVTTGTRDVSDALRVAKRVLAERTSVPTARSGR</sequence>
<reference evidence="1" key="1">
    <citation type="submission" date="2022-08" db="EMBL/GenBank/DDBJ databases">
        <authorList>
            <person name="Somphong A."/>
            <person name="Phongsopitanun W."/>
        </authorList>
    </citation>
    <scope>NUCLEOTIDE SEQUENCE</scope>
    <source>
        <strain evidence="1">LP05-1</strain>
    </source>
</reference>
<organism evidence="1 2">
    <name type="scientific">Streptomyces pyxinae</name>
    <dbReference type="NCBI Taxonomy" id="2970734"/>
    <lineage>
        <taxon>Bacteria</taxon>
        <taxon>Bacillati</taxon>
        <taxon>Actinomycetota</taxon>
        <taxon>Actinomycetes</taxon>
        <taxon>Kitasatosporales</taxon>
        <taxon>Streptomycetaceae</taxon>
        <taxon>Streptomyces</taxon>
    </lineage>
</organism>